<reference evidence="2 3" key="1">
    <citation type="journal article" date="2013" name="BMC Genomics">
        <title>The miniature genome of a carnivorous plant Genlisea aurea contains a low number of genes and short non-coding sequences.</title>
        <authorList>
            <person name="Leushkin E.V."/>
            <person name="Sutormin R.A."/>
            <person name="Nabieva E.R."/>
            <person name="Penin A.A."/>
            <person name="Kondrashov A.S."/>
            <person name="Logacheva M.D."/>
        </authorList>
    </citation>
    <scope>NUCLEOTIDE SEQUENCE [LARGE SCALE GENOMIC DNA]</scope>
</reference>
<dbReference type="AlphaFoldDB" id="S8CP71"/>
<gene>
    <name evidence="2" type="ORF">M569_05825</name>
</gene>
<dbReference type="EMBL" id="AUSU01002360">
    <property type="protein sequence ID" value="EPS68944.1"/>
    <property type="molecule type" value="Genomic_DNA"/>
</dbReference>
<keyword evidence="3" id="KW-1185">Reference proteome</keyword>
<feature type="non-terminal residue" evidence="2">
    <location>
        <position position="159"/>
    </location>
</feature>
<dbReference type="PANTHER" id="PTHR36317">
    <property type="entry name" value="PROTEIN MULTIPLE CHLOROPLAST DIVISION SITE 1"/>
    <property type="match status" value="1"/>
</dbReference>
<sequence>LASMATLQLHLASFLPIRYFSDELVSWPETGIVSCYSNNWKRRDNWRKFLVRAADSDGDRRMANDAVVTAVSENVDSDKSHQNVVRELLQESAGSSAPVFVFSIKKVTVVNVSFGLFILATVIVVAVRSFAVRNSRSRVSGSVADLIRRGQIRSDRRGM</sequence>
<keyword evidence="1" id="KW-0812">Transmembrane</keyword>
<organism evidence="2 3">
    <name type="scientific">Genlisea aurea</name>
    <dbReference type="NCBI Taxonomy" id="192259"/>
    <lineage>
        <taxon>Eukaryota</taxon>
        <taxon>Viridiplantae</taxon>
        <taxon>Streptophyta</taxon>
        <taxon>Embryophyta</taxon>
        <taxon>Tracheophyta</taxon>
        <taxon>Spermatophyta</taxon>
        <taxon>Magnoliopsida</taxon>
        <taxon>eudicotyledons</taxon>
        <taxon>Gunneridae</taxon>
        <taxon>Pentapetalae</taxon>
        <taxon>asterids</taxon>
        <taxon>lamiids</taxon>
        <taxon>Lamiales</taxon>
        <taxon>Lentibulariaceae</taxon>
        <taxon>Genlisea</taxon>
    </lineage>
</organism>
<dbReference type="PANTHER" id="PTHR36317:SF1">
    <property type="entry name" value="PROTEIN MULTIPLE CHLOROPLAST DIVISION SITE 1"/>
    <property type="match status" value="1"/>
</dbReference>
<accession>S8CP71</accession>
<dbReference type="GO" id="GO:0010020">
    <property type="term" value="P:chloroplast fission"/>
    <property type="evidence" value="ECO:0007669"/>
    <property type="project" value="InterPro"/>
</dbReference>
<keyword evidence="1" id="KW-1133">Transmembrane helix</keyword>
<name>S8CP71_9LAMI</name>
<comment type="caution">
    <text evidence="2">The sequence shown here is derived from an EMBL/GenBank/DDBJ whole genome shotgun (WGS) entry which is preliminary data.</text>
</comment>
<evidence type="ECO:0000313" key="2">
    <source>
        <dbReference type="EMBL" id="EPS68944.1"/>
    </source>
</evidence>
<proteinExistence type="predicted"/>
<evidence type="ECO:0000313" key="3">
    <source>
        <dbReference type="Proteomes" id="UP000015453"/>
    </source>
</evidence>
<feature type="transmembrane region" description="Helical" evidence="1">
    <location>
        <begin position="112"/>
        <end position="131"/>
    </location>
</feature>
<feature type="non-terminal residue" evidence="2">
    <location>
        <position position="1"/>
    </location>
</feature>
<dbReference type="InterPro" id="IPR034572">
    <property type="entry name" value="MCD1"/>
</dbReference>
<dbReference type="Proteomes" id="UP000015453">
    <property type="component" value="Unassembled WGS sequence"/>
</dbReference>
<evidence type="ECO:0000256" key="1">
    <source>
        <dbReference type="SAM" id="Phobius"/>
    </source>
</evidence>
<dbReference type="GO" id="GO:0009706">
    <property type="term" value="C:chloroplast inner membrane"/>
    <property type="evidence" value="ECO:0007669"/>
    <property type="project" value="TreeGrafter"/>
</dbReference>
<keyword evidence="1" id="KW-0472">Membrane</keyword>
<protein>
    <submittedName>
        <fullName evidence="2">Uncharacterized protein</fullName>
    </submittedName>
</protein>